<dbReference type="Gene3D" id="2.40.170.20">
    <property type="entry name" value="TonB-dependent receptor, beta-barrel domain"/>
    <property type="match status" value="1"/>
</dbReference>
<dbReference type="InterPro" id="IPR012910">
    <property type="entry name" value="Plug_dom"/>
</dbReference>
<proteinExistence type="inferred from homology"/>
<dbReference type="GO" id="GO:0006826">
    <property type="term" value="P:iron ion transport"/>
    <property type="evidence" value="ECO:0007669"/>
    <property type="project" value="UniProtKB-KW"/>
</dbReference>
<dbReference type="InterPro" id="IPR011662">
    <property type="entry name" value="Secretin/TonB_short_N"/>
</dbReference>
<evidence type="ECO:0000256" key="2">
    <source>
        <dbReference type="ARBA" id="ARBA00022448"/>
    </source>
</evidence>
<evidence type="ECO:0000256" key="7">
    <source>
        <dbReference type="ARBA" id="ARBA00023077"/>
    </source>
</evidence>
<evidence type="ECO:0000256" key="4">
    <source>
        <dbReference type="ARBA" id="ARBA00022496"/>
    </source>
</evidence>
<dbReference type="Gene3D" id="2.60.40.1120">
    <property type="entry name" value="Carboxypeptidase-like, regulatory domain"/>
    <property type="match status" value="1"/>
</dbReference>
<comment type="caution">
    <text evidence="13">The sequence shown here is derived from an EMBL/GenBank/DDBJ whole genome shotgun (WGS) entry which is preliminary data.</text>
</comment>
<dbReference type="NCBIfam" id="TIGR04057">
    <property type="entry name" value="SusC_RagA_signa"/>
    <property type="match status" value="1"/>
</dbReference>
<dbReference type="EMBL" id="JACHCC010000012">
    <property type="protein sequence ID" value="MBB6502164.1"/>
    <property type="molecule type" value="Genomic_DNA"/>
</dbReference>
<gene>
    <name evidence="13" type="ORF">HDF25_004341</name>
</gene>
<accession>A0A7X0J7N6</accession>
<dbReference type="InterPro" id="IPR008969">
    <property type="entry name" value="CarboxyPept-like_regulatory"/>
</dbReference>
<keyword evidence="6" id="KW-0408">Iron</keyword>
<dbReference type="InterPro" id="IPR039426">
    <property type="entry name" value="TonB-dep_rcpt-like"/>
</dbReference>
<keyword evidence="8 10" id="KW-0472">Membrane</keyword>
<evidence type="ECO:0000256" key="10">
    <source>
        <dbReference type="PROSITE-ProRule" id="PRU01360"/>
    </source>
</evidence>
<dbReference type="SUPFAM" id="SSF49464">
    <property type="entry name" value="Carboxypeptidase regulatory domain-like"/>
    <property type="match status" value="1"/>
</dbReference>
<dbReference type="SMART" id="SM00965">
    <property type="entry name" value="STN"/>
    <property type="match status" value="1"/>
</dbReference>
<keyword evidence="4" id="KW-0406">Ion transport</keyword>
<keyword evidence="7 11" id="KW-0798">TonB box</keyword>
<comment type="subcellular location">
    <subcellularLocation>
        <location evidence="1 10">Cell outer membrane</location>
        <topology evidence="1 10">Multi-pass membrane protein</topology>
    </subcellularLocation>
</comment>
<evidence type="ECO:0000256" key="6">
    <source>
        <dbReference type="ARBA" id="ARBA00023004"/>
    </source>
</evidence>
<dbReference type="PROSITE" id="PS52016">
    <property type="entry name" value="TONB_DEPENDENT_REC_3"/>
    <property type="match status" value="1"/>
</dbReference>
<comment type="similarity">
    <text evidence="10 11">Belongs to the TonB-dependent receptor family.</text>
</comment>
<dbReference type="RefSeq" id="WP_260409433.1">
    <property type="nucleotide sequence ID" value="NZ_JACHCC010000012.1"/>
</dbReference>
<evidence type="ECO:0000313" key="14">
    <source>
        <dbReference type="Proteomes" id="UP000521017"/>
    </source>
</evidence>
<dbReference type="Gene3D" id="2.170.130.10">
    <property type="entry name" value="TonB-dependent receptor, plug domain"/>
    <property type="match status" value="1"/>
</dbReference>
<keyword evidence="2 10" id="KW-0813">Transport</keyword>
<evidence type="ECO:0000256" key="3">
    <source>
        <dbReference type="ARBA" id="ARBA00022452"/>
    </source>
</evidence>
<organism evidence="13 14">
    <name type="scientific">Pedobacter cryoconitis</name>
    <dbReference type="NCBI Taxonomy" id="188932"/>
    <lineage>
        <taxon>Bacteria</taxon>
        <taxon>Pseudomonadati</taxon>
        <taxon>Bacteroidota</taxon>
        <taxon>Sphingobacteriia</taxon>
        <taxon>Sphingobacteriales</taxon>
        <taxon>Sphingobacteriaceae</taxon>
        <taxon>Pedobacter</taxon>
    </lineage>
</organism>
<dbReference type="Pfam" id="PF07660">
    <property type="entry name" value="STN"/>
    <property type="match status" value="1"/>
</dbReference>
<dbReference type="InterPro" id="IPR037066">
    <property type="entry name" value="Plug_dom_sf"/>
</dbReference>
<reference evidence="13 14" key="1">
    <citation type="submission" date="2020-08" db="EMBL/GenBank/DDBJ databases">
        <title>Genomic Encyclopedia of Type Strains, Phase IV (KMG-V): Genome sequencing to study the core and pangenomes of soil and plant-associated prokaryotes.</title>
        <authorList>
            <person name="Whitman W."/>
        </authorList>
    </citation>
    <scope>NUCLEOTIDE SEQUENCE [LARGE SCALE GENOMIC DNA]</scope>
    <source>
        <strain evidence="13 14">M2T3</strain>
    </source>
</reference>
<dbReference type="NCBIfam" id="TIGR04056">
    <property type="entry name" value="OMP_RagA_SusC"/>
    <property type="match status" value="1"/>
</dbReference>
<dbReference type="InterPro" id="IPR000531">
    <property type="entry name" value="Beta-barrel_TonB"/>
</dbReference>
<feature type="domain" description="Secretin/TonB short N-terminal" evidence="12">
    <location>
        <begin position="69"/>
        <end position="121"/>
    </location>
</feature>
<dbReference type="GO" id="GO:0009279">
    <property type="term" value="C:cell outer membrane"/>
    <property type="evidence" value="ECO:0007669"/>
    <property type="project" value="UniProtKB-SubCell"/>
</dbReference>
<keyword evidence="9 10" id="KW-0998">Cell outer membrane</keyword>
<name>A0A7X0J7N6_9SPHI</name>
<dbReference type="AlphaFoldDB" id="A0A7X0J7N6"/>
<protein>
    <submittedName>
        <fullName evidence="13">TonB-linked SusC/RagA family outer membrane protein</fullName>
    </submittedName>
</protein>
<evidence type="ECO:0000256" key="1">
    <source>
        <dbReference type="ARBA" id="ARBA00004571"/>
    </source>
</evidence>
<dbReference type="InterPro" id="IPR023997">
    <property type="entry name" value="TonB-dep_OMP_SusC/RagA_CS"/>
</dbReference>
<dbReference type="InterPro" id="IPR023996">
    <property type="entry name" value="TonB-dep_OMP_SusC/RagA"/>
</dbReference>
<dbReference type="Proteomes" id="UP000521017">
    <property type="component" value="Unassembled WGS sequence"/>
</dbReference>
<sequence>MRKTLLLTQSGKFLVSSRMLLLTKLTGFILLIMCMQVSASGFAQQKISITAEHTSIRNLLKTIEKQTDYRFVYSDRILSGDEKASLNVHDVSLDEAMQLILKQTNLTYMLKESNLVVIYSGKKGQDIVVSGRVADETGLPIPGVSVRLSGTSVITSTDSEGKFSIRVPDHSAMLEFSYVGYVRQVVAASGNVLQIVLKTDNRNLQEVVVTGYTNYKRTQSASAATLVSADKINDVPALTFDQILQGRVAGMSVISSSGQPGQSAAVVIRGVGSINGSTDPLYIMDGTPIEASYFQTINSADIENVTVLKDASAKALYGSRGSNGVILITSKRGKSGKIQVQYTSQYGFSKLTEPKFTMMNTTQRLAFEEGVGVDFGRTLGPGWTYSPKNPDYISGTAAFRQTADHILDSLRHINIDWRDEFYQQSKFQEQQVSVSGGNENVRFYNSLNYYKQDGIARRTGLERYALKSNLDFKSDKFSGNVNLNIGYSNQSFTEGEGSSRGGTAMSAVYYALPYENPYAPDGTLIHPGNQDKYFILDQREGSQALERLLNSSSKTDQLKSIIGVGLAYQLLPELKITTKAGIDYRNSTDQAYINPDSYYGSINNSNTLGGKGRFDEGTRRNFNISSTTGLTYAKTFNQKHDFEASAFYEYNYNNYNAFGFSGFGLDGRLPETPAGITNSADYLPNVNGSKTSSALASFMGVARYTYDNRYTLTGSYRYDGSTKVAPQNKWRGFYSAGANWNAKNEVFLKQNELISDLSFRVSYGTSASPFGTGDFLYLPAYSTNVSYGGAPGISPTAAGNPNFDWEYVKEFNTGFDLTLFKSRRLRLSADYYNKITNNMFIDQPPSATSGFSVLSLSTGKMRNRGVEFDLSGDVIKTRDFTWTLGVNAGYNKNVVLHVSDVADSYPDGDTRILQVGLPYGSYYAPQWAGVNPQTGEAQYYNKDGSITTTYNSNTQSVAKSGSLYPSFTGGFNTSLSWKGITASALFSFVSGVSRWNNEDFYNENQRYATSNQSIRMLDDRWMKPGDVKTLQRFDIPRNFTSKDIQDASFLRLRNVNISYTLPKALLEKIKVVKNLKVFVQGQNLVTWTKWRGLDPENNGVAGLFQYPNARTYTAGISVNF</sequence>
<evidence type="ECO:0000256" key="5">
    <source>
        <dbReference type="ARBA" id="ARBA00022692"/>
    </source>
</evidence>
<evidence type="ECO:0000313" key="13">
    <source>
        <dbReference type="EMBL" id="MBB6502164.1"/>
    </source>
</evidence>
<keyword evidence="3 10" id="KW-1134">Transmembrane beta strand</keyword>
<keyword evidence="4" id="KW-0410">Iron transport</keyword>
<evidence type="ECO:0000256" key="9">
    <source>
        <dbReference type="ARBA" id="ARBA00023237"/>
    </source>
</evidence>
<keyword evidence="5 10" id="KW-0812">Transmembrane</keyword>
<dbReference type="Pfam" id="PF07715">
    <property type="entry name" value="Plug"/>
    <property type="match status" value="1"/>
</dbReference>
<evidence type="ECO:0000256" key="11">
    <source>
        <dbReference type="RuleBase" id="RU003357"/>
    </source>
</evidence>
<dbReference type="Pfam" id="PF00593">
    <property type="entry name" value="TonB_dep_Rec_b-barrel"/>
    <property type="match status" value="1"/>
</dbReference>
<dbReference type="SUPFAM" id="SSF56935">
    <property type="entry name" value="Porins"/>
    <property type="match status" value="1"/>
</dbReference>
<evidence type="ECO:0000256" key="8">
    <source>
        <dbReference type="ARBA" id="ARBA00023136"/>
    </source>
</evidence>
<dbReference type="InterPro" id="IPR036942">
    <property type="entry name" value="Beta-barrel_TonB_sf"/>
</dbReference>
<dbReference type="Pfam" id="PF13715">
    <property type="entry name" value="CarbopepD_reg_2"/>
    <property type="match status" value="1"/>
</dbReference>
<evidence type="ECO:0000259" key="12">
    <source>
        <dbReference type="SMART" id="SM00965"/>
    </source>
</evidence>